<protein>
    <submittedName>
        <fullName evidence="1">Uncharacterized protein</fullName>
    </submittedName>
</protein>
<proteinExistence type="predicted"/>
<evidence type="ECO:0000313" key="1">
    <source>
        <dbReference type="EMBL" id="KMK11881.1"/>
    </source>
</evidence>
<dbReference type="AlphaFoldDB" id="A0A0J5KWF9"/>
<dbReference type="EMBL" id="LDZF01000023">
    <property type="protein sequence ID" value="KMK11881.1"/>
    <property type="molecule type" value="Genomic_DNA"/>
</dbReference>
<name>A0A0J5KWF9_PLUGE</name>
<sequence>MVSNVLTNKAGNEIIAVVVSSMISERRIEVHLIAYSLKDFGAQLLFIKGVTQPLINEDFW</sequence>
<dbReference type="Proteomes" id="UP000036196">
    <property type="component" value="Unassembled WGS sequence"/>
</dbReference>
<reference evidence="1 2" key="1">
    <citation type="submission" date="2015-05" db="EMBL/GenBank/DDBJ databases">
        <title>Genome sequences of Pluralibacter gergoviae.</title>
        <authorList>
            <person name="Greninger A.L."/>
            <person name="Miller S."/>
        </authorList>
    </citation>
    <scope>NUCLEOTIDE SEQUENCE [LARGE SCALE GENOMIC DNA]</scope>
    <source>
        <strain evidence="1 2">JS81F13</strain>
    </source>
</reference>
<keyword evidence="2" id="KW-1185">Reference proteome</keyword>
<evidence type="ECO:0000313" key="2">
    <source>
        <dbReference type="Proteomes" id="UP000036196"/>
    </source>
</evidence>
<comment type="caution">
    <text evidence="1">The sequence shown here is derived from an EMBL/GenBank/DDBJ whole genome shotgun (WGS) entry which is preliminary data.</text>
</comment>
<organism evidence="1 2">
    <name type="scientific">Pluralibacter gergoviae</name>
    <name type="common">Enterobacter gergoviae</name>
    <dbReference type="NCBI Taxonomy" id="61647"/>
    <lineage>
        <taxon>Bacteria</taxon>
        <taxon>Pseudomonadati</taxon>
        <taxon>Pseudomonadota</taxon>
        <taxon>Gammaproteobacteria</taxon>
        <taxon>Enterobacterales</taxon>
        <taxon>Enterobacteriaceae</taxon>
        <taxon>Pluralibacter</taxon>
    </lineage>
</organism>
<gene>
    <name evidence="1" type="ORF">ABW06_18975</name>
</gene>
<accession>A0A0J5KWF9</accession>